<gene>
    <name evidence="1" type="ORF">EAS64_00105</name>
</gene>
<dbReference type="PANTHER" id="PTHR42877:SF4">
    <property type="entry name" value="FAD_NAD(P)-BINDING DOMAIN-CONTAINING PROTEIN-RELATED"/>
    <property type="match status" value="1"/>
</dbReference>
<accession>A0A6P2C794</accession>
<dbReference type="EMBL" id="RPFW01000001">
    <property type="protein sequence ID" value="TVZ05921.1"/>
    <property type="molecule type" value="Genomic_DNA"/>
</dbReference>
<sequence length="503" mass="55980">MPDATVAIIGSGFGGIGMAVSLMRAGITDVVLLERAADLGGTWRDNSYPGAACDVPSHLYSFSFAPNPDWSRSFSPQPEIWKYLRRVAAEERVTGKVRFGEEVTSARWDPAARLWRVETTRSTLTARFLVSAAGPLSDPMIPDLPGLDTFAGTVFHSATWDHDYDLTGRNVAVIGTGASAIQFVPRIQPLVGQLTVFQRTPAWIMPRHDRQISRLERWLFRHLPPTQQIARAAIYCGREAYALGFVKNPAILHTAEAMALRHLQRQVADPDLLARLTPSYRMGCKRILLSNDYYPTLTQPNVSLVTEGIKEIREKSVLTSDGIAHHVDTLIFGTGFHVTDFPLARRIFGPDGVSLASRWSATPAQTAFRGTTTVGFPNLFVLTGPNTGLGHTSQVFMIEAQIRYVRGALIHARRLEADRIEVRPEAQAAYDRMVQRKMRKTVWVTGGCKSWYLDAEGRNVTLWPDFTWIYAWQARRFDPSNYDLATSLTSGTGAEYPATSRAR</sequence>
<dbReference type="InterPro" id="IPR036188">
    <property type="entry name" value="FAD/NAD-bd_sf"/>
</dbReference>
<dbReference type="OrthoDB" id="5168853at2"/>
<dbReference type="SUPFAM" id="SSF51905">
    <property type="entry name" value="FAD/NAD(P)-binding domain"/>
    <property type="match status" value="2"/>
</dbReference>
<protein>
    <submittedName>
        <fullName evidence="1">NAD(P)/FAD-dependent oxidoreductase</fullName>
    </submittedName>
</protein>
<keyword evidence="2" id="KW-1185">Reference proteome</keyword>
<evidence type="ECO:0000313" key="2">
    <source>
        <dbReference type="Proteomes" id="UP000460272"/>
    </source>
</evidence>
<reference evidence="1 2" key="1">
    <citation type="submission" date="2018-11" db="EMBL/GenBank/DDBJ databases">
        <title>Trebonia kvetii gen.nov., sp.nov., a novel acidophilic actinobacterium, and proposal of the new actinobacterial family Treboniaceae fam. nov.</title>
        <authorList>
            <person name="Rapoport D."/>
            <person name="Sagova-Mareckova M."/>
            <person name="Sedlacek I."/>
            <person name="Provaznik J."/>
            <person name="Kralova S."/>
            <person name="Pavlinic D."/>
            <person name="Benes V."/>
            <person name="Kopecky J."/>
        </authorList>
    </citation>
    <scope>NUCLEOTIDE SEQUENCE [LARGE SCALE GENOMIC DNA]</scope>
    <source>
        <strain evidence="1 2">15Tr583</strain>
    </source>
</reference>
<dbReference type="AlphaFoldDB" id="A0A6P2C794"/>
<dbReference type="Pfam" id="PF13738">
    <property type="entry name" value="Pyr_redox_3"/>
    <property type="match status" value="1"/>
</dbReference>
<organism evidence="1 2">
    <name type="scientific">Trebonia kvetii</name>
    <dbReference type="NCBI Taxonomy" id="2480626"/>
    <lineage>
        <taxon>Bacteria</taxon>
        <taxon>Bacillati</taxon>
        <taxon>Actinomycetota</taxon>
        <taxon>Actinomycetes</taxon>
        <taxon>Streptosporangiales</taxon>
        <taxon>Treboniaceae</taxon>
        <taxon>Trebonia</taxon>
    </lineage>
</organism>
<dbReference type="Gene3D" id="3.50.50.60">
    <property type="entry name" value="FAD/NAD(P)-binding domain"/>
    <property type="match status" value="2"/>
</dbReference>
<dbReference type="Proteomes" id="UP000460272">
    <property type="component" value="Unassembled WGS sequence"/>
</dbReference>
<comment type="caution">
    <text evidence="1">The sequence shown here is derived from an EMBL/GenBank/DDBJ whole genome shotgun (WGS) entry which is preliminary data.</text>
</comment>
<dbReference type="PANTHER" id="PTHR42877">
    <property type="entry name" value="L-ORNITHINE N(5)-MONOOXYGENASE-RELATED"/>
    <property type="match status" value="1"/>
</dbReference>
<proteinExistence type="predicted"/>
<name>A0A6P2C794_9ACTN</name>
<evidence type="ECO:0000313" key="1">
    <source>
        <dbReference type="EMBL" id="TVZ05921.1"/>
    </source>
</evidence>
<dbReference type="RefSeq" id="WP_145850674.1">
    <property type="nucleotide sequence ID" value="NZ_RPFW01000001.1"/>
</dbReference>
<dbReference type="InterPro" id="IPR051209">
    <property type="entry name" value="FAD-bind_Monooxygenase_sf"/>
</dbReference>